<dbReference type="InterPro" id="IPR036097">
    <property type="entry name" value="HisK_dim/P_sf"/>
</dbReference>
<gene>
    <name evidence="19" type="ORF">ACFSCZ_02810</name>
</gene>
<dbReference type="Pfam" id="PF02518">
    <property type="entry name" value="HATPase_c"/>
    <property type="match status" value="1"/>
</dbReference>
<comment type="catalytic activity">
    <reaction evidence="1">
        <text>ATP + protein L-histidine = ADP + protein N-phospho-L-histidine.</text>
        <dbReference type="EC" id="2.7.13.3"/>
    </reaction>
</comment>
<dbReference type="SUPFAM" id="SSF55052">
    <property type="entry name" value="CheY-binding domain of CheA"/>
    <property type="match status" value="1"/>
</dbReference>
<keyword evidence="7 14" id="KW-0597">Phosphoprotein</keyword>
<evidence type="ECO:0000256" key="1">
    <source>
        <dbReference type="ARBA" id="ARBA00000085"/>
    </source>
</evidence>
<evidence type="ECO:0000256" key="3">
    <source>
        <dbReference type="ARBA" id="ARBA00012438"/>
    </source>
</evidence>
<proteinExistence type="predicted"/>
<dbReference type="InterPro" id="IPR004358">
    <property type="entry name" value="Sig_transdc_His_kin-like_C"/>
</dbReference>
<dbReference type="EC" id="2.7.13.3" evidence="3"/>
<keyword evidence="9" id="KW-0547">Nucleotide-binding</keyword>
<evidence type="ECO:0000259" key="16">
    <source>
        <dbReference type="PROSITE" id="PS50109"/>
    </source>
</evidence>
<feature type="domain" description="Histidine kinase" evidence="16">
    <location>
        <begin position="318"/>
        <end position="559"/>
    </location>
</feature>
<evidence type="ECO:0000313" key="20">
    <source>
        <dbReference type="Proteomes" id="UP001597301"/>
    </source>
</evidence>
<dbReference type="InterPro" id="IPR035891">
    <property type="entry name" value="CheY-binding_CheA"/>
</dbReference>
<dbReference type="CDD" id="cd00731">
    <property type="entry name" value="CheA_reg"/>
    <property type="match status" value="1"/>
</dbReference>
<dbReference type="InterPro" id="IPR037052">
    <property type="entry name" value="CheA-like_P2_sf"/>
</dbReference>
<dbReference type="SUPFAM" id="SSF47384">
    <property type="entry name" value="Homodimeric domain of signal transducing histidine kinase"/>
    <property type="match status" value="1"/>
</dbReference>
<evidence type="ECO:0000256" key="9">
    <source>
        <dbReference type="ARBA" id="ARBA00022741"/>
    </source>
</evidence>
<evidence type="ECO:0000256" key="8">
    <source>
        <dbReference type="ARBA" id="ARBA00022679"/>
    </source>
</evidence>
<dbReference type="PRINTS" id="PR00344">
    <property type="entry name" value="BCTRLSENSOR"/>
</dbReference>
<dbReference type="InterPro" id="IPR036890">
    <property type="entry name" value="HATPase_C_sf"/>
</dbReference>
<dbReference type="Pfam" id="PF02895">
    <property type="entry name" value="H-kinase_dim"/>
    <property type="match status" value="1"/>
</dbReference>
<dbReference type="SUPFAM" id="SSF47226">
    <property type="entry name" value="Histidine-containing phosphotransfer domain, HPT domain"/>
    <property type="match status" value="1"/>
</dbReference>
<dbReference type="InterPro" id="IPR004105">
    <property type="entry name" value="CheA-like_dim"/>
</dbReference>
<keyword evidence="5" id="KW-0963">Cytoplasm</keyword>
<keyword evidence="11" id="KW-0067">ATP-binding</keyword>
<evidence type="ECO:0000256" key="14">
    <source>
        <dbReference type="PROSITE-ProRule" id="PRU00110"/>
    </source>
</evidence>
<dbReference type="Pfam" id="PF01627">
    <property type="entry name" value="Hpt"/>
    <property type="match status" value="1"/>
</dbReference>
<sequence>MDTFDTSEFMGVFIDEVDEQLDIIDQEILALEQEGESPEVIQRLFRAAHTLKGSSATMGFDDMTKLTHGMENLLDQVRNHQLSVSHDLINLLFKCLDELKVLKEEIIEEAEERTDITPLIDEVTNFGSAQPKKEEKHDDVLESSPGIQEIIASGVEQGLHILHAGIVLSEECEMKSVRAFLIQNQLESEGIEILQSIPDLDQSGIEEKDYETIEILMASPLGSSDVLELLESMTDVDQALVSVHDQQNPNQGTSETDQTKQETAASILADQQAKAVQKKKDKQPASPSHQKPEDKRSKGQKKGQTIRVDVERLEHLMNLVGELVIDQTRISQVSGVLHNRYTDDDTVSDLDQVSDHIARVIGELQESVMKVRMLPIRQLFSRFPRMVRDLSQSLDKEMNLVIEGQETELDRTVIEKIGDPLIHLIRNAVDHGIETKEQRAKTDKPIKGLLRITASHEENQVVITVEDDGKGIDPEKMRASAVKKGVITEEEAEKLSDEEAVYLIFRPGFSTAKEVSNVSGRGVGMDIVRSHIESLNGIIELDSKLGKGTVFKIKLPLTLAIITGLIIKLAERTFILPMSNVVEIVRIHPETIQTLKGKSIVVVRDQVLPVVWLHDLFNIPRTDPGGRQLPVVIVGVGEKKVALIVDELQGNQEIVVKSLGKYVGKINGISGATILGDGRVELILEVAGINRMINQS</sequence>
<name>A0ABW4KE22_9BACI</name>
<comment type="function">
    <text evidence="13">Involved in the transmission of sensory signals from the chemoreceptors to the flagellar motors. CheA is autophosphorylated; it can transfer its phosphate group to either CheB or CheY.</text>
</comment>
<evidence type="ECO:0000256" key="7">
    <source>
        <dbReference type="ARBA" id="ARBA00022553"/>
    </source>
</evidence>
<dbReference type="InterPro" id="IPR008207">
    <property type="entry name" value="Sig_transdc_His_kin_Hpt_dom"/>
</dbReference>
<dbReference type="CDD" id="cd00088">
    <property type="entry name" value="HPT"/>
    <property type="match status" value="1"/>
</dbReference>
<dbReference type="Gene3D" id="1.20.120.160">
    <property type="entry name" value="HPT domain"/>
    <property type="match status" value="1"/>
</dbReference>
<feature type="region of interest" description="Disordered" evidence="15">
    <location>
        <begin position="245"/>
        <end position="307"/>
    </location>
</feature>
<dbReference type="Pfam" id="PF07194">
    <property type="entry name" value="P2"/>
    <property type="match status" value="1"/>
</dbReference>
<dbReference type="InterPro" id="IPR036641">
    <property type="entry name" value="HPT_dom_sf"/>
</dbReference>
<protein>
    <recommendedName>
        <fullName evidence="4">Chemotaxis protein CheA</fullName>
        <ecNumber evidence="3">2.7.13.3</ecNumber>
    </recommendedName>
</protein>
<comment type="subcellular location">
    <subcellularLocation>
        <location evidence="2">Cytoplasm</location>
    </subcellularLocation>
</comment>
<dbReference type="Pfam" id="PF01584">
    <property type="entry name" value="CheW"/>
    <property type="match status" value="1"/>
</dbReference>
<evidence type="ECO:0000256" key="6">
    <source>
        <dbReference type="ARBA" id="ARBA00022500"/>
    </source>
</evidence>
<dbReference type="PROSITE" id="PS50109">
    <property type="entry name" value="HIS_KIN"/>
    <property type="match status" value="1"/>
</dbReference>
<dbReference type="InterPro" id="IPR010808">
    <property type="entry name" value="CheA_P2-bd"/>
</dbReference>
<dbReference type="PROSITE" id="PS50851">
    <property type="entry name" value="CHEW"/>
    <property type="match status" value="1"/>
</dbReference>
<feature type="compositionally biased region" description="Polar residues" evidence="15">
    <location>
        <begin position="245"/>
        <end position="264"/>
    </location>
</feature>
<dbReference type="PANTHER" id="PTHR43395">
    <property type="entry name" value="SENSOR HISTIDINE KINASE CHEA"/>
    <property type="match status" value="1"/>
</dbReference>
<feature type="modified residue" description="Phosphohistidine" evidence="14">
    <location>
        <position position="49"/>
    </location>
</feature>
<organism evidence="19 20">
    <name type="scientific">Siminovitchia sediminis</name>
    <dbReference type="NCBI Taxonomy" id="1274353"/>
    <lineage>
        <taxon>Bacteria</taxon>
        <taxon>Bacillati</taxon>
        <taxon>Bacillota</taxon>
        <taxon>Bacilli</taxon>
        <taxon>Bacillales</taxon>
        <taxon>Bacillaceae</taxon>
        <taxon>Siminovitchia</taxon>
    </lineage>
</organism>
<feature type="domain" description="HPt" evidence="18">
    <location>
        <begin position="2"/>
        <end position="106"/>
    </location>
</feature>
<dbReference type="SMART" id="SM00387">
    <property type="entry name" value="HATPase_c"/>
    <property type="match status" value="1"/>
</dbReference>
<keyword evidence="10" id="KW-0418">Kinase</keyword>
<dbReference type="InterPro" id="IPR037006">
    <property type="entry name" value="CheA-like_homodim_sf"/>
</dbReference>
<keyword evidence="20" id="KW-1185">Reference proteome</keyword>
<dbReference type="SMART" id="SM00260">
    <property type="entry name" value="CheW"/>
    <property type="match status" value="1"/>
</dbReference>
<dbReference type="SUPFAM" id="SSF50341">
    <property type="entry name" value="CheW-like"/>
    <property type="match status" value="1"/>
</dbReference>
<comment type="caution">
    <text evidence="19">The sequence shown here is derived from an EMBL/GenBank/DDBJ whole genome shotgun (WGS) entry which is preliminary data.</text>
</comment>
<dbReference type="SMART" id="SM01231">
    <property type="entry name" value="H-kinase_dim"/>
    <property type="match status" value="1"/>
</dbReference>
<evidence type="ECO:0000256" key="2">
    <source>
        <dbReference type="ARBA" id="ARBA00004496"/>
    </source>
</evidence>
<dbReference type="InterPro" id="IPR051315">
    <property type="entry name" value="Bact_Chemotaxis_CheA"/>
</dbReference>
<dbReference type="Proteomes" id="UP001597301">
    <property type="component" value="Unassembled WGS sequence"/>
</dbReference>
<dbReference type="RefSeq" id="WP_380772226.1">
    <property type="nucleotide sequence ID" value="NZ_JBHUEO010000005.1"/>
</dbReference>
<dbReference type="InterPro" id="IPR003594">
    <property type="entry name" value="HATPase_dom"/>
</dbReference>
<dbReference type="SMART" id="SM00073">
    <property type="entry name" value="HPT"/>
    <property type="match status" value="1"/>
</dbReference>
<dbReference type="PROSITE" id="PS50894">
    <property type="entry name" value="HPT"/>
    <property type="match status" value="1"/>
</dbReference>
<dbReference type="SUPFAM" id="SSF55874">
    <property type="entry name" value="ATPase domain of HSP90 chaperone/DNA topoisomerase II/histidine kinase"/>
    <property type="match status" value="1"/>
</dbReference>
<evidence type="ECO:0000256" key="11">
    <source>
        <dbReference type="ARBA" id="ARBA00022840"/>
    </source>
</evidence>
<evidence type="ECO:0000313" key="19">
    <source>
        <dbReference type="EMBL" id="MFD1705678.1"/>
    </source>
</evidence>
<dbReference type="InterPro" id="IPR036061">
    <property type="entry name" value="CheW-like_dom_sf"/>
</dbReference>
<dbReference type="Gene3D" id="3.30.70.1110">
    <property type="entry name" value="Histidine kinase CheA-like, P2 response regulator-binding domain"/>
    <property type="match status" value="1"/>
</dbReference>
<keyword evidence="12" id="KW-0902">Two-component regulatory system</keyword>
<evidence type="ECO:0000256" key="4">
    <source>
        <dbReference type="ARBA" id="ARBA00021495"/>
    </source>
</evidence>
<evidence type="ECO:0000259" key="17">
    <source>
        <dbReference type="PROSITE" id="PS50851"/>
    </source>
</evidence>
<dbReference type="Gene3D" id="3.30.565.10">
    <property type="entry name" value="Histidine kinase-like ATPase, C-terminal domain"/>
    <property type="match status" value="1"/>
</dbReference>
<dbReference type="Gene3D" id="1.10.287.560">
    <property type="entry name" value="Histidine kinase CheA-like, homodimeric domain"/>
    <property type="match status" value="1"/>
</dbReference>
<reference evidence="20" key="1">
    <citation type="journal article" date="2019" name="Int. J. Syst. Evol. Microbiol.">
        <title>The Global Catalogue of Microorganisms (GCM) 10K type strain sequencing project: providing services to taxonomists for standard genome sequencing and annotation.</title>
        <authorList>
            <consortium name="The Broad Institute Genomics Platform"/>
            <consortium name="The Broad Institute Genome Sequencing Center for Infectious Disease"/>
            <person name="Wu L."/>
            <person name="Ma J."/>
        </authorList>
    </citation>
    <scope>NUCLEOTIDE SEQUENCE [LARGE SCALE GENOMIC DNA]</scope>
    <source>
        <strain evidence="20">CGMCC 1.12295</strain>
    </source>
</reference>
<evidence type="ECO:0000256" key="13">
    <source>
        <dbReference type="ARBA" id="ARBA00035100"/>
    </source>
</evidence>
<evidence type="ECO:0000256" key="15">
    <source>
        <dbReference type="SAM" id="MobiDB-lite"/>
    </source>
</evidence>
<dbReference type="InterPro" id="IPR005467">
    <property type="entry name" value="His_kinase_dom"/>
</dbReference>
<keyword evidence="8" id="KW-0808">Transferase</keyword>
<evidence type="ECO:0000256" key="10">
    <source>
        <dbReference type="ARBA" id="ARBA00022777"/>
    </source>
</evidence>
<dbReference type="InterPro" id="IPR002545">
    <property type="entry name" value="CheW-lke_dom"/>
</dbReference>
<accession>A0ABW4KE22</accession>
<dbReference type="CDD" id="cd16916">
    <property type="entry name" value="HATPase_CheA-like"/>
    <property type="match status" value="1"/>
</dbReference>
<evidence type="ECO:0000256" key="5">
    <source>
        <dbReference type="ARBA" id="ARBA00022490"/>
    </source>
</evidence>
<dbReference type="EMBL" id="JBHUEO010000005">
    <property type="protein sequence ID" value="MFD1705678.1"/>
    <property type="molecule type" value="Genomic_DNA"/>
</dbReference>
<feature type="domain" description="CheW-like" evidence="17">
    <location>
        <begin position="561"/>
        <end position="695"/>
    </location>
</feature>
<dbReference type="Gene3D" id="2.30.30.40">
    <property type="entry name" value="SH3 Domains"/>
    <property type="match status" value="1"/>
</dbReference>
<evidence type="ECO:0000256" key="12">
    <source>
        <dbReference type="ARBA" id="ARBA00023012"/>
    </source>
</evidence>
<evidence type="ECO:0000259" key="18">
    <source>
        <dbReference type="PROSITE" id="PS50894"/>
    </source>
</evidence>
<dbReference type="PANTHER" id="PTHR43395:SF10">
    <property type="entry name" value="CHEMOTAXIS PROTEIN CHEA"/>
    <property type="match status" value="1"/>
</dbReference>
<keyword evidence="6" id="KW-0145">Chemotaxis</keyword>